<dbReference type="EMBL" id="FQUE01000021">
    <property type="protein sequence ID" value="SHF91472.1"/>
    <property type="molecule type" value="Genomic_DNA"/>
</dbReference>
<evidence type="ECO:0000256" key="4">
    <source>
        <dbReference type="ARBA" id="ARBA00022519"/>
    </source>
</evidence>
<evidence type="ECO:0000256" key="9">
    <source>
        <dbReference type="RuleBase" id="RU369079"/>
    </source>
</evidence>
<feature type="transmembrane region" description="Helical" evidence="9">
    <location>
        <begin position="54"/>
        <end position="72"/>
    </location>
</feature>
<evidence type="ECO:0000256" key="6">
    <source>
        <dbReference type="ARBA" id="ARBA00022989"/>
    </source>
</evidence>
<keyword evidence="12" id="KW-1185">Reference proteome</keyword>
<comment type="function">
    <text evidence="9">Part of the tripartite ATP-independent periplasmic (TRAP) transport system.</text>
</comment>
<evidence type="ECO:0000256" key="2">
    <source>
        <dbReference type="ARBA" id="ARBA00022448"/>
    </source>
</evidence>
<evidence type="ECO:0000256" key="1">
    <source>
        <dbReference type="ARBA" id="ARBA00004429"/>
    </source>
</evidence>
<dbReference type="GO" id="GO:0022857">
    <property type="term" value="F:transmembrane transporter activity"/>
    <property type="evidence" value="ECO:0007669"/>
    <property type="project" value="UniProtKB-UniRule"/>
</dbReference>
<evidence type="ECO:0000256" key="7">
    <source>
        <dbReference type="ARBA" id="ARBA00023136"/>
    </source>
</evidence>
<gene>
    <name evidence="11" type="ORF">SAMN05444339_12120</name>
</gene>
<dbReference type="InterPro" id="IPR055348">
    <property type="entry name" value="DctQ"/>
</dbReference>
<keyword evidence="5 9" id="KW-0812">Transmembrane</keyword>
<dbReference type="Proteomes" id="UP000183987">
    <property type="component" value="Unassembled WGS sequence"/>
</dbReference>
<dbReference type="STRING" id="366533.SAMN05444339_12120"/>
<dbReference type="PANTHER" id="PTHR35011:SF2">
    <property type="entry name" value="2,3-DIKETO-L-GULONATE TRAP TRANSPORTER SMALL PERMEASE PROTEIN YIAM"/>
    <property type="match status" value="1"/>
</dbReference>
<dbReference type="InterPro" id="IPR007387">
    <property type="entry name" value="TRAP_DctQ"/>
</dbReference>
<feature type="domain" description="Tripartite ATP-independent periplasmic transporters DctQ component" evidence="10">
    <location>
        <begin position="32"/>
        <end position="159"/>
    </location>
</feature>
<name>A0A1M5FK05_LOKAT</name>
<evidence type="ECO:0000256" key="5">
    <source>
        <dbReference type="ARBA" id="ARBA00022692"/>
    </source>
</evidence>
<reference evidence="12" key="1">
    <citation type="submission" date="2016-11" db="EMBL/GenBank/DDBJ databases">
        <authorList>
            <person name="Varghese N."/>
            <person name="Submissions S."/>
        </authorList>
    </citation>
    <scope>NUCLEOTIDE SEQUENCE [LARGE SCALE GENOMIC DNA]</scope>
    <source>
        <strain evidence="12">DSM 29326</strain>
    </source>
</reference>
<proteinExistence type="inferred from homology"/>
<comment type="similarity">
    <text evidence="8 9">Belongs to the TRAP transporter small permease family.</text>
</comment>
<dbReference type="GO" id="GO:0015740">
    <property type="term" value="P:C4-dicarboxylate transport"/>
    <property type="evidence" value="ECO:0007669"/>
    <property type="project" value="TreeGrafter"/>
</dbReference>
<sequence length="173" mass="19054">MSPFARLCDRVDRGLAAIETVIIATLAVIGIGLGTMQVVLRYVFNTGFEWNEAYFVLATVTAILMAGSRAVRDDMHVRVDVIKMIVPAATARVLDLIAHAASLALCAFYVWCGFLYVNFTRAMDTASPETGLKDWLVYSIMPSILVLFCIRYLLRIRATWLGHDVAPHGDGVA</sequence>
<protein>
    <recommendedName>
        <fullName evidence="9">TRAP transporter small permease protein</fullName>
    </recommendedName>
</protein>
<dbReference type="GO" id="GO:0005886">
    <property type="term" value="C:plasma membrane"/>
    <property type="evidence" value="ECO:0007669"/>
    <property type="project" value="UniProtKB-SubCell"/>
</dbReference>
<dbReference type="PANTHER" id="PTHR35011">
    <property type="entry name" value="2,3-DIKETO-L-GULONATE TRAP TRANSPORTER SMALL PERMEASE PROTEIN YIAM"/>
    <property type="match status" value="1"/>
</dbReference>
<keyword evidence="6 9" id="KW-1133">Transmembrane helix</keyword>
<evidence type="ECO:0000256" key="8">
    <source>
        <dbReference type="ARBA" id="ARBA00038436"/>
    </source>
</evidence>
<comment type="subunit">
    <text evidence="9">The complex comprises the extracytoplasmic solute receptor protein and the two transmembrane proteins.</text>
</comment>
<dbReference type="Pfam" id="PF04290">
    <property type="entry name" value="DctQ"/>
    <property type="match status" value="1"/>
</dbReference>
<dbReference type="AlphaFoldDB" id="A0A1M5FK05"/>
<evidence type="ECO:0000256" key="3">
    <source>
        <dbReference type="ARBA" id="ARBA00022475"/>
    </source>
</evidence>
<dbReference type="RefSeq" id="WP_084114673.1">
    <property type="nucleotide sequence ID" value="NZ_FQUE01000021.1"/>
</dbReference>
<keyword evidence="7 9" id="KW-0472">Membrane</keyword>
<evidence type="ECO:0000313" key="12">
    <source>
        <dbReference type="Proteomes" id="UP000183987"/>
    </source>
</evidence>
<keyword evidence="2 9" id="KW-0813">Transport</keyword>
<evidence type="ECO:0000313" key="11">
    <source>
        <dbReference type="EMBL" id="SHF91472.1"/>
    </source>
</evidence>
<comment type="subcellular location">
    <subcellularLocation>
        <location evidence="1 9">Cell inner membrane</location>
        <topology evidence="1 9">Multi-pass membrane protein</topology>
    </subcellularLocation>
</comment>
<dbReference type="OrthoDB" id="4964541at2"/>
<evidence type="ECO:0000259" key="10">
    <source>
        <dbReference type="Pfam" id="PF04290"/>
    </source>
</evidence>
<keyword evidence="4 9" id="KW-0997">Cell inner membrane</keyword>
<organism evidence="11 12">
    <name type="scientific">Loktanella atrilutea</name>
    <dbReference type="NCBI Taxonomy" id="366533"/>
    <lineage>
        <taxon>Bacteria</taxon>
        <taxon>Pseudomonadati</taxon>
        <taxon>Pseudomonadota</taxon>
        <taxon>Alphaproteobacteria</taxon>
        <taxon>Rhodobacterales</taxon>
        <taxon>Roseobacteraceae</taxon>
        <taxon>Loktanella</taxon>
    </lineage>
</organism>
<feature type="transmembrane region" description="Helical" evidence="9">
    <location>
        <begin position="136"/>
        <end position="154"/>
    </location>
</feature>
<accession>A0A1M5FK05</accession>
<keyword evidence="3" id="KW-1003">Cell membrane</keyword>
<feature type="transmembrane region" description="Helical" evidence="9">
    <location>
        <begin position="93"/>
        <end position="116"/>
    </location>
</feature>
<feature type="transmembrane region" description="Helical" evidence="9">
    <location>
        <begin position="21"/>
        <end position="42"/>
    </location>
</feature>